<evidence type="ECO:0000313" key="4">
    <source>
        <dbReference type="EMBL" id="KYM83074.1"/>
    </source>
</evidence>
<dbReference type="EMBL" id="KQ976500">
    <property type="protein sequence ID" value="KYM83074.1"/>
    <property type="molecule type" value="Genomic_DNA"/>
</dbReference>
<keyword evidence="2" id="KW-0677">Repeat</keyword>
<dbReference type="AlphaFoldDB" id="A0A195BFU1"/>
<gene>
    <name evidence="4" type="ORF">ALC53_06339</name>
</gene>
<dbReference type="Proteomes" id="UP000078540">
    <property type="component" value="Unassembled WGS sequence"/>
</dbReference>
<dbReference type="PROSITE" id="PS50082">
    <property type="entry name" value="WD_REPEATS_2"/>
    <property type="match status" value="1"/>
</dbReference>
<feature type="repeat" description="WD" evidence="3">
    <location>
        <begin position="81"/>
        <end position="116"/>
    </location>
</feature>
<dbReference type="SUPFAM" id="SSF50978">
    <property type="entry name" value="WD40 repeat-like"/>
    <property type="match status" value="1"/>
</dbReference>
<dbReference type="InterPro" id="IPR015943">
    <property type="entry name" value="WD40/YVTN_repeat-like_dom_sf"/>
</dbReference>
<evidence type="ECO:0000256" key="3">
    <source>
        <dbReference type="PROSITE-ProRule" id="PRU00221"/>
    </source>
</evidence>
<evidence type="ECO:0000256" key="2">
    <source>
        <dbReference type="ARBA" id="ARBA00022737"/>
    </source>
</evidence>
<dbReference type="SMART" id="SM00320">
    <property type="entry name" value="WD40"/>
    <property type="match status" value="3"/>
</dbReference>
<dbReference type="PANTHER" id="PTHR44129">
    <property type="entry name" value="WD REPEAT-CONTAINING PROTEIN POP1"/>
    <property type="match status" value="1"/>
</dbReference>
<reference evidence="4 5" key="1">
    <citation type="submission" date="2015-09" db="EMBL/GenBank/DDBJ databases">
        <title>Atta colombica WGS genome.</title>
        <authorList>
            <person name="Nygaard S."/>
            <person name="Hu H."/>
            <person name="Boomsma J."/>
            <person name="Zhang G."/>
        </authorList>
    </citation>
    <scope>NUCLEOTIDE SEQUENCE [LARGE SCALE GENOMIC DNA]</scope>
    <source>
        <strain evidence="4">Treedump-2</strain>
        <tissue evidence="4">Whole body</tissue>
    </source>
</reference>
<dbReference type="STRING" id="520822.A0A195BFU1"/>
<proteinExistence type="predicted"/>
<protein>
    <submittedName>
        <fullName evidence="4">POC1 centriolar protein like protein B</fullName>
    </submittedName>
</protein>
<dbReference type="Pfam" id="PF00400">
    <property type="entry name" value="WD40"/>
    <property type="match status" value="2"/>
</dbReference>
<evidence type="ECO:0000256" key="1">
    <source>
        <dbReference type="ARBA" id="ARBA00022574"/>
    </source>
</evidence>
<dbReference type="InterPro" id="IPR050349">
    <property type="entry name" value="WD_LIS1/nudF_dynein_reg"/>
</dbReference>
<dbReference type="PROSITE" id="PS50294">
    <property type="entry name" value="WD_REPEATS_REGION"/>
    <property type="match status" value="1"/>
</dbReference>
<dbReference type="InterPro" id="IPR001680">
    <property type="entry name" value="WD40_rpt"/>
</dbReference>
<dbReference type="InterPro" id="IPR036322">
    <property type="entry name" value="WD40_repeat_dom_sf"/>
</dbReference>
<keyword evidence="5" id="KW-1185">Reference proteome</keyword>
<dbReference type="Gene3D" id="2.130.10.10">
    <property type="entry name" value="YVTN repeat-like/Quinoprotein amine dehydrogenase"/>
    <property type="match status" value="1"/>
</dbReference>
<evidence type="ECO:0000313" key="5">
    <source>
        <dbReference type="Proteomes" id="UP000078540"/>
    </source>
</evidence>
<keyword evidence="1 3" id="KW-0853">WD repeat</keyword>
<organism evidence="4 5">
    <name type="scientific">Atta colombica</name>
    <dbReference type="NCBI Taxonomy" id="520822"/>
    <lineage>
        <taxon>Eukaryota</taxon>
        <taxon>Metazoa</taxon>
        <taxon>Ecdysozoa</taxon>
        <taxon>Arthropoda</taxon>
        <taxon>Hexapoda</taxon>
        <taxon>Insecta</taxon>
        <taxon>Pterygota</taxon>
        <taxon>Neoptera</taxon>
        <taxon>Endopterygota</taxon>
        <taxon>Hymenoptera</taxon>
        <taxon>Apocrita</taxon>
        <taxon>Aculeata</taxon>
        <taxon>Formicoidea</taxon>
        <taxon>Formicidae</taxon>
        <taxon>Myrmicinae</taxon>
        <taxon>Atta</taxon>
    </lineage>
</organism>
<accession>A0A195BFU1</accession>
<name>A0A195BFU1_9HYME</name>
<sequence>MEQTGRDPREYKYLVGHSDVTVLSFHPIQTNTLAKTKYEKIEAHNSDILDVCYSPNDDFIASVSEDNIRVQVSEDRHFTKFEGHRSNVRSVQFSPKGTRDNFCLVSASDDKNIILWIPLMGNFKIFTRHTHLQDISSVNCVKFSFDGTSGRCVKTFNDIKNLKILFYIVPTRYVELYPTGTIIGSANEDGCIKLYDLVNMVKFYLNENFILTASDDSTMKMILDLLKSRSIYYLSNKLKKLHLESDNNTRLSAKIIESKVNVKNIKPFQIDCVQNRFTVISQQFQTVLHNQTSSNVFSSNRIKTIENKILDKIQLLHYHYNV</sequence>